<keyword evidence="2" id="KW-1185">Reference proteome</keyword>
<reference evidence="1" key="1">
    <citation type="submission" date="2021-01" db="EMBL/GenBank/DDBJ databases">
        <title>Whole genome shotgun sequence of Dactylosporangium siamense NBRC 106093.</title>
        <authorList>
            <person name="Komaki H."/>
            <person name="Tamura T."/>
        </authorList>
    </citation>
    <scope>NUCLEOTIDE SEQUENCE</scope>
    <source>
        <strain evidence="1">NBRC 106093</strain>
    </source>
</reference>
<organism evidence="1 2">
    <name type="scientific">Dactylosporangium siamense</name>
    <dbReference type="NCBI Taxonomy" id="685454"/>
    <lineage>
        <taxon>Bacteria</taxon>
        <taxon>Bacillati</taxon>
        <taxon>Actinomycetota</taxon>
        <taxon>Actinomycetes</taxon>
        <taxon>Micromonosporales</taxon>
        <taxon>Micromonosporaceae</taxon>
        <taxon>Dactylosporangium</taxon>
    </lineage>
</organism>
<evidence type="ECO:0000313" key="1">
    <source>
        <dbReference type="EMBL" id="GIG42949.1"/>
    </source>
</evidence>
<gene>
    <name evidence="1" type="ORF">Dsi01nite_009900</name>
</gene>
<sequence>MAWAAVPAARAIGTARTRVAAARSSLVKVRKMAPRFHWTARDCLRWRPDRAVADVGVIRRCTPLTVKTL</sequence>
<evidence type="ECO:0000313" key="2">
    <source>
        <dbReference type="Proteomes" id="UP000660611"/>
    </source>
</evidence>
<name>A0A919PG28_9ACTN</name>
<protein>
    <submittedName>
        <fullName evidence="1">Uncharacterized protein</fullName>
    </submittedName>
</protein>
<dbReference type="EMBL" id="BONQ01000017">
    <property type="protein sequence ID" value="GIG42949.1"/>
    <property type="molecule type" value="Genomic_DNA"/>
</dbReference>
<accession>A0A919PG28</accession>
<proteinExistence type="predicted"/>
<dbReference type="Proteomes" id="UP000660611">
    <property type="component" value="Unassembled WGS sequence"/>
</dbReference>
<dbReference type="AlphaFoldDB" id="A0A919PG28"/>
<comment type="caution">
    <text evidence="1">The sequence shown here is derived from an EMBL/GenBank/DDBJ whole genome shotgun (WGS) entry which is preliminary data.</text>
</comment>